<dbReference type="GO" id="GO:0043130">
    <property type="term" value="F:ubiquitin binding"/>
    <property type="evidence" value="ECO:0007669"/>
    <property type="project" value="InterPro"/>
</dbReference>
<feature type="region of interest" description="Disordered" evidence="1">
    <location>
        <begin position="585"/>
        <end position="681"/>
    </location>
</feature>
<evidence type="ECO:0000313" key="4">
    <source>
        <dbReference type="Proteomes" id="UP001209570"/>
    </source>
</evidence>
<feature type="compositionally biased region" description="Basic and acidic residues" evidence="1">
    <location>
        <begin position="886"/>
        <end position="905"/>
    </location>
</feature>
<reference evidence="3" key="1">
    <citation type="submission" date="2021-12" db="EMBL/GenBank/DDBJ databases">
        <title>Prjna785345.</title>
        <authorList>
            <person name="Rujirawat T."/>
            <person name="Krajaejun T."/>
        </authorList>
    </citation>
    <scope>NUCLEOTIDE SEQUENCE</scope>
    <source>
        <strain evidence="3">Pi057C3</strain>
    </source>
</reference>
<proteinExistence type="predicted"/>
<feature type="compositionally biased region" description="Basic and acidic residues" evidence="1">
    <location>
        <begin position="50"/>
        <end position="66"/>
    </location>
</feature>
<accession>A0AAD5MBR6</accession>
<name>A0AAD5MBR6_PYTIN</name>
<feature type="compositionally biased region" description="Basic and acidic residues" evidence="1">
    <location>
        <begin position="159"/>
        <end position="169"/>
    </location>
</feature>
<feature type="region of interest" description="Disordered" evidence="1">
    <location>
        <begin position="886"/>
        <end position="981"/>
    </location>
</feature>
<feature type="compositionally biased region" description="Acidic residues" evidence="1">
    <location>
        <begin position="523"/>
        <end position="548"/>
    </location>
</feature>
<keyword evidence="4" id="KW-1185">Reference proteome</keyword>
<evidence type="ECO:0000256" key="1">
    <source>
        <dbReference type="SAM" id="MobiDB-lite"/>
    </source>
</evidence>
<feature type="compositionally biased region" description="Low complexity" evidence="1">
    <location>
        <begin position="964"/>
        <end position="974"/>
    </location>
</feature>
<evidence type="ECO:0000313" key="3">
    <source>
        <dbReference type="EMBL" id="KAJ0409466.1"/>
    </source>
</evidence>
<dbReference type="PROSITE" id="PS51140">
    <property type="entry name" value="CUE"/>
    <property type="match status" value="1"/>
</dbReference>
<protein>
    <recommendedName>
        <fullName evidence="2">CUE domain-containing protein</fullName>
    </recommendedName>
</protein>
<feature type="compositionally biased region" description="Acidic residues" evidence="1">
    <location>
        <begin position="906"/>
        <end position="927"/>
    </location>
</feature>
<feature type="region of interest" description="Disordered" evidence="1">
    <location>
        <begin position="790"/>
        <end position="872"/>
    </location>
</feature>
<dbReference type="AlphaFoldDB" id="A0AAD5MBR6"/>
<dbReference type="InterPro" id="IPR003892">
    <property type="entry name" value="CUE"/>
</dbReference>
<feature type="compositionally biased region" description="Acidic residues" evidence="1">
    <location>
        <begin position="195"/>
        <end position="224"/>
    </location>
</feature>
<feature type="compositionally biased region" description="Acidic residues" evidence="1">
    <location>
        <begin position="72"/>
        <end position="86"/>
    </location>
</feature>
<dbReference type="EMBL" id="JAKCXM010000004">
    <property type="protein sequence ID" value="KAJ0409466.1"/>
    <property type="molecule type" value="Genomic_DNA"/>
</dbReference>
<feature type="compositionally biased region" description="Pro residues" evidence="1">
    <location>
        <begin position="838"/>
        <end position="851"/>
    </location>
</feature>
<gene>
    <name evidence="3" type="ORF">P43SY_002356</name>
</gene>
<feature type="compositionally biased region" description="Low complexity" evidence="1">
    <location>
        <begin position="650"/>
        <end position="663"/>
    </location>
</feature>
<feature type="region of interest" description="Disordered" evidence="1">
    <location>
        <begin position="509"/>
        <end position="549"/>
    </location>
</feature>
<organism evidence="3 4">
    <name type="scientific">Pythium insidiosum</name>
    <name type="common">Pythiosis disease agent</name>
    <dbReference type="NCBI Taxonomy" id="114742"/>
    <lineage>
        <taxon>Eukaryota</taxon>
        <taxon>Sar</taxon>
        <taxon>Stramenopiles</taxon>
        <taxon>Oomycota</taxon>
        <taxon>Peronosporomycetes</taxon>
        <taxon>Pythiales</taxon>
        <taxon>Pythiaceae</taxon>
        <taxon>Pythium</taxon>
    </lineage>
</organism>
<feature type="compositionally biased region" description="Low complexity" evidence="1">
    <location>
        <begin position="611"/>
        <end position="632"/>
    </location>
</feature>
<comment type="caution">
    <text evidence="3">The sequence shown here is derived from an EMBL/GenBank/DDBJ whole genome shotgun (WGS) entry which is preliminary data.</text>
</comment>
<dbReference type="Proteomes" id="UP001209570">
    <property type="component" value="Unassembled WGS sequence"/>
</dbReference>
<feature type="region of interest" description="Disordered" evidence="1">
    <location>
        <begin position="44"/>
        <end position="233"/>
    </location>
</feature>
<feature type="domain" description="CUE" evidence="2">
    <location>
        <begin position="1"/>
        <end position="39"/>
    </location>
</feature>
<dbReference type="CDD" id="cd14279">
    <property type="entry name" value="CUE"/>
    <property type="match status" value="1"/>
</dbReference>
<evidence type="ECO:0000259" key="2">
    <source>
        <dbReference type="PROSITE" id="PS51140"/>
    </source>
</evidence>
<sequence>MDMLRSVFPAVPEAALARVLEICDGNEEIASEWLLENNWQDLLPEDEGDAETRRSDGLGDVERERVGLAADEQAEDEEEEEEEEREDLSRASGELAQLARPPPQHRLAATMPLPTSMSSPHRRAEPTELPSATATEVESNAMVVSAESTMMARAGRIVDGNHRQPRERSNVTMTPNDDILGQDDRDFDSSGDHDLESDDEGEDEGDEDEEDEDDEDEDDDDDDGDAHSYYDSSDEAYFSRTMPELTKRAHFFSISELDMVWRSVMHAHLFNGRFGEIIEFHTAACGAFSPRDFDELMHIHTTAASSSSRSSSLMMSPLSGLKCCLVLPCMATDEEIFRVGKHLHSLLKLPGSLFFRSIDISRLDVENNPQQSSVADLLNEDGNLTEESFRRFAQYRITKEEMESSRDGAEKDTMGVDHFLQFQRQRKVQHSLEVLTTPRRLVSVHSQTLGHLGRTAALGNNNVGTRRRALTSARAPFGRPHPTNWEPLKESAAMLARVVGKTSKHLPVAFSRRERPAALHGADDDEGEMGVDELDDDELDDELDDDDGDGHAVAAVAVAPKPRRRFVRSGMTSYEQWISRNAMGRRFSRRSGHDATSGEPSAKEESEDPTGEATTCSPSSSSGSSAELSSPCDPAVESAATAPVSLQRQTSATSVTSTSPVSTRGTAVSAAPRSARGTAGVSSLSTALNEVLNSRPTALKSVVDRSATPKTVRAFVVEQTPDGNLFVASRRVPDLDPGAALRPKDDSFLGEGRELPVLTVEAGATTSKDEFFGKDNHKAAAHLKYMDHMRNRSSSNANRDDKLDYNQRSMLPAPTTSPHREESDKGPMTLDELLLASPPKPSSSLPQPPASRPVRQREIITSDGEEDDDNMLMNSFLNVRDIDFMPRKKSTDAVDGSEVHGAHMSDEEEDFPEYVEEPYEDDSENDGEIQRWQERDSELEESDGGYRQHDDDDDDDDFGVPIPAAVVAQANAEANADDPYL</sequence>
<feature type="compositionally biased region" description="Basic and acidic residues" evidence="1">
    <location>
        <begin position="182"/>
        <end position="194"/>
    </location>
</feature>
<feature type="compositionally biased region" description="Polar residues" evidence="1">
    <location>
        <begin position="806"/>
        <end position="817"/>
    </location>
</feature>